<dbReference type="RefSeq" id="XP_024893356.1">
    <property type="nucleotide sequence ID" value="XM_025037588.1"/>
</dbReference>
<dbReference type="AlphaFoldDB" id="A0A6J1RL06"/>
<evidence type="ECO:0000313" key="2">
    <source>
        <dbReference type="Proteomes" id="UP000504618"/>
    </source>
</evidence>
<dbReference type="GeneID" id="112468423"/>
<dbReference type="OrthoDB" id="5982876at2759"/>
<dbReference type="Proteomes" id="UP000504618">
    <property type="component" value="Unplaced"/>
</dbReference>
<reference evidence="3" key="1">
    <citation type="submission" date="2025-08" db="UniProtKB">
        <authorList>
            <consortium name="RefSeq"/>
        </authorList>
    </citation>
    <scope>IDENTIFICATION</scope>
    <source>
        <tissue evidence="3">Whole body</tissue>
    </source>
</reference>
<feature type="region of interest" description="Disordered" evidence="1">
    <location>
        <begin position="25"/>
        <end position="45"/>
    </location>
</feature>
<evidence type="ECO:0000313" key="3">
    <source>
        <dbReference type="RefSeq" id="XP_024893356.1"/>
    </source>
</evidence>
<evidence type="ECO:0000256" key="1">
    <source>
        <dbReference type="SAM" id="MobiDB-lite"/>
    </source>
</evidence>
<sequence>MNRNIVGNESTSSFLSPEIIDTEDLSCTPVDKERKKEEGVQASPDVKNVETQISLRRLQPSIRERELIHENQSLKKKLRRRDIKLLNLTSVLKRLKSGKKRKKEEEVQASPDVKNVATQISFTTTPTKYPGMNIIACKSNSEEEIVYRRDIKFTQT</sequence>
<proteinExistence type="predicted"/>
<protein>
    <submittedName>
        <fullName evidence="3">Uncharacterized protein LOC112468423</fullName>
    </submittedName>
</protein>
<accession>A0A6J1RL06</accession>
<gene>
    <name evidence="3" type="primary">LOC112468423</name>
</gene>
<keyword evidence="2" id="KW-1185">Reference proteome</keyword>
<organism evidence="2 3">
    <name type="scientific">Temnothorax curvispinosus</name>
    <dbReference type="NCBI Taxonomy" id="300111"/>
    <lineage>
        <taxon>Eukaryota</taxon>
        <taxon>Metazoa</taxon>
        <taxon>Ecdysozoa</taxon>
        <taxon>Arthropoda</taxon>
        <taxon>Hexapoda</taxon>
        <taxon>Insecta</taxon>
        <taxon>Pterygota</taxon>
        <taxon>Neoptera</taxon>
        <taxon>Endopterygota</taxon>
        <taxon>Hymenoptera</taxon>
        <taxon>Apocrita</taxon>
        <taxon>Aculeata</taxon>
        <taxon>Formicoidea</taxon>
        <taxon>Formicidae</taxon>
        <taxon>Myrmicinae</taxon>
        <taxon>Temnothorax</taxon>
    </lineage>
</organism>
<name>A0A6J1RL06_9HYME</name>
<feature type="compositionally biased region" description="Basic and acidic residues" evidence="1">
    <location>
        <begin position="30"/>
        <end position="39"/>
    </location>
</feature>